<dbReference type="Proteomes" id="UP001066276">
    <property type="component" value="Chromosome 4_1"/>
</dbReference>
<evidence type="ECO:0000313" key="1">
    <source>
        <dbReference type="EMBL" id="KAJ1171189.1"/>
    </source>
</evidence>
<accession>A0AAV7T3M0</accession>
<name>A0AAV7T3M0_PLEWA</name>
<protein>
    <submittedName>
        <fullName evidence="2">Uncharacterized protein</fullName>
    </submittedName>
</protein>
<reference evidence="2" key="1">
    <citation type="journal article" date="2022" name="bioRxiv">
        <title>Sequencing and chromosome-scale assembly of the giantPleurodeles waltlgenome.</title>
        <authorList>
            <person name="Brown T."/>
            <person name="Elewa A."/>
            <person name="Iarovenko S."/>
            <person name="Subramanian E."/>
            <person name="Araus A.J."/>
            <person name="Petzold A."/>
            <person name="Susuki M."/>
            <person name="Suzuki K.-i.T."/>
            <person name="Hayashi T."/>
            <person name="Toyoda A."/>
            <person name="Oliveira C."/>
            <person name="Osipova E."/>
            <person name="Leigh N.D."/>
            <person name="Simon A."/>
            <person name="Yun M.H."/>
        </authorList>
    </citation>
    <scope>NUCLEOTIDE SEQUENCE</scope>
    <source>
        <strain evidence="2">20211129_DDA</strain>
        <tissue evidence="2">Liver</tissue>
    </source>
</reference>
<evidence type="ECO:0000313" key="2">
    <source>
        <dbReference type="EMBL" id="KAJ1171190.1"/>
    </source>
</evidence>
<keyword evidence="3" id="KW-1185">Reference proteome</keyword>
<proteinExistence type="predicted"/>
<dbReference type="EMBL" id="JANPWB010000007">
    <property type="protein sequence ID" value="KAJ1171190.1"/>
    <property type="molecule type" value="Genomic_DNA"/>
</dbReference>
<dbReference type="EMBL" id="JANPWB010000007">
    <property type="protein sequence ID" value="KAJ1171189.1"/>
    <property type="molecule type" value="Genomic_DNA"/>
</dbReference>
<organism evidence="2 3">
    <name type="scientific">Pleurodeles waltl</name>
    <name type="common">Iberian ribbed newt</name>
    <dbReference type="NCBI Taxonomy" id="8319"/>
    <lineage>
        <taxon>Eukaryota</taxon>
        <taxon>Metazoa</taxon>
        <taxon>Chordata</taxon>
        <taxon>Craniata</taxon>
        <taxon>Vertebrata</taxon>
        <taxon>Euteleostomi</taxon>
        <taxon>Amphibia</taxon>
        <taxon>Batrachia</taxon>
        <taxon>Caudata</taxon>
        <taxon>Salamandroidea</taxon>
        <taxon>Salamandridae</taxon>
        <taxon>Pleurodelinae</taxon>
        <taxon>Pleurodeles</taxon>
    </lineage>
</organism>
<dbReference type="AlphaFoldDB" id="A0AAV7T3M0"/>
<comment type="caution">
    <text evidence="2">The sequence shown here is derived from an EMBL/GenBank/DDBJ whole genome shotgun (WGS) entry which is preliminary data.</text>
</comment>
<gene>
    <name evidence="1" type="ORF">NDU88_003059</name>
    <name evidence="2" type="ORF">NDU88_003060</name>
</gene>
<sequence>MAAGADASLRAALAAYHIFGIHPALSVAAPATSARYPPVSEGDLRTTGIVWIAFVRGRIHRPELHVGTHVARLTARLPVSAERGSRPLELVRTIRLDGPRLELVVPGGSGGGPHT</sequence>
<evidence type="ECO:0000313" key="3">
    <source>
        <dbReference type="Proteomes" id="UP001066276"/>
    </source>
</evidence>